<reference evidence="3 4" key="1">
    <citation type="submission" date="2019-05" db="EMBL/GenBank/DDBJ databases">
        <title>Microbulbifer harenosus sp. nov., an alginate-degrading bacterium isolated from coastal sand.</title>
        <authorList>
            <person name="Huang H."/>
            <person name="Mo K."/>
            <person name="Bao S."/>
        </authorList>
    </citation>
    <scope>NUCLEOTIDE SEQUENCE [LARGE SCALE GENOMIC DNA]</scope>
    <source>
        <strain evidence="3 4">HB161719</strain>
    </source>
</reference>
<dbReference type="Proteomes" id="UP000306791">
    <property type="component" value="Unassembled WGS sequence"/>
</dbReference>
<keyword evidence="4" id="KW-1185">Reference proteome</keyword>
<evidence type="ECO:0000259" key="2">
    <source>
        <dbReference type="Pfam" id="PF20256"/>
    </source>
</evidence>
<dbReference type="InterPro" id="IPR016208">
    <property type="entry name" value="Ald_Oxase/xanthine_DH-like"/>
</dbReference>
<evidence type="ECO:0000313" key="3">
    <source>
        <dbReference type="EMBL" id="TLM79857.1"/>
    </source>
</evidence>
<evidence type="ECO:0000313" key="4">
    <source>
        <dbReference type="Proteomes" id="UP000306791"/>
    </source>
</evidence>
<dbReference type="RefSeq" id="WP_138233745.1">
    <property type="nucleotide sequence ID" value="NZ_CP185860.1"/>
</dbReference>
<gene>
    <name evidence="3" type="ORF">FDY93_00280</name>
</gene>
<dbReference type="EMBL" id="VANI01000001">
    <property type="protein sequence ID" value="TLM79857.1"/>
    <property type="molecule type" value="Genomic_DNA"/>
</dbReference>
<dbReference type="InterPro" id="IPR036856">
    <property type="entry name" value="Ald_Oxase/Xan_DH_a/b_sf"/>
</dbReference>
<comment type="caution">
    <text evidence="3">The sequence shown here is derived from an EMBL/GenBank/DDBJ whole genome shotgun (WGS) entry which is preliminary data.</text>
</comment>
<dbReference type="InterPro" id="IPR008274">
    <property type="entry name" value="AldOxase/xan_DH_MoCoBD1"/>
</dbReference>
<dbReference type="InterPro" id="IPR037165">
    <property type="entry name" value="AldOxase/xan_DH_Mopterin-bd_sf"/>
</dbReference>
<sequence length="937" mass="104226">MEGFNINRRNFIKLCTVTGITVFAAPVLWQKGKAQNPETARDVLNWRGAGSDPAFRTDGVAKVTGQKIFGRDFRARDMPGWKPQQHYALVLRCNRVERRFDGVDWTQLPAEAQPYAKVTAETLAEKKLKLPAFYGEAMLLSEGASPLYYGHAVAMLLFDDFEKYATAKQALQFNEQVIRYGAQTPPVERDPYASWRIIRVEGPQGPEDEDLYSPMQDGLFFPNYRDHKAEWPRAANLSGSVSERGMYYAQQIRATTEREAESGNWHLVRGEYRTQIVDPMMMEPEAANVWFDGERQTLHLVLTSQSPQDFQELAAHMIAESAFAAEIKNIVVHSAVVGGGFGAKDHSIFPYYGLVAGLFGTAPVRLANNRFEQFQAGLKRHPFGMRNTLAIDKKNGKFQALIAEMQVDGGGRQNFSASVSMVGASAIQSIYYLPRNDISSVANQSMNVDSGSMRGYGTLQTMTAMEMMVNQAAAELGIDPIELRLRNAFQDGWRNTQGAVPKVGVRYRELLERAREHPMWRDRMERKRAFEQENPGYLFGTGYAIATKDYGTGAAAPSAAVQFDTAGRLSMAVEFMEMGTGIGTSQSLLLETVLGRAADHCTVGEVDAWHALQQFQTESPYTMSQQHQDQQSANPLWTPVTAMASAASMSSYFQSHATQQAAEILFQQGLLPAARRLWKRNELEDGQTQWREGKLHYGNLPPLALEQLAAEAHRNGDVTGVMVHSFNRWEWAEADFELHGRQWTGSIDGLALRRGGSAEKVSADEYQVEKRSAVRYPRTALNNAMVTYYAPTAALVEVVVNPGNGEVSIHGLQNYMDCGRTIVRPLVEGQIEGGVAMGIGHALYEYLPPLAEGAGNGTWNLNRYQVPLAKHVPVWNQQHEILPPATEKDPHKGIAEVVMIPIVAALAEAIYQATGKRFNEVPITPERLRRALNPQVL</sequence>
<dbReference type="PANTHER" id="PTHR11908">
    <property type="entry name" value="XANTHINE DEHYDROGENASE"/>
    <property type="match status" value="1"/>
</dbReference>
<dbReference type="Gene3D" id="3.30.365.10">
    <property type="entry name" value="Aldehyde oxidase/xanthine dehydrogenase, molybdopterin binding domain"/>
    <property type="match status" value="4"/>
</dbReference>
<protein>
    <submittedName>
        <fullName evidence="3">Xanthine dehydrogenase family protein molybdopterin-binding subunit</fullName>
    </submittedName>
</protein>
<dbReference type="PANTHER" id="PTHR11908:SF123">
    <property type="entry name" value="ALDEHYDE OXIDOREDUCTASE MOLYBDENUM-BINDING SUBUNIT PAOC"/>
    <property type="match status" value="1"/>
</dbReference>
<dbReference type="SUPFAM" id="SSF54665">
    <property type="entry name" value="CO dehydrogenase molybdoprotein N-domain-like"/>
    <property type="match status" value="1"/>
</dbReference>
<proteinExistence type="predicted"/>
<accession>A0ABY2UMN0</accession>
<organism evidence="3 4">
    <name type="scientific">Microbulbifer harenosus</name>
    <dbReference type="NCBI Taxonomy" id="2576840"/>
    <lineage>
        <taxon>Bacteria</taxon>
        <taxon>Pseudomonadati</taxon>
        <taxon>Pseudomonadota</taxon>
        <taxon>Gammaproteobacteria</taxon>
        <taxon>Cellvibrionales</taxon>
        <taxon>Microbulbiferaceae</taxon>
        <taxon>Microbulbifer</taxon>
    </lineage>
</organism>
<dbReference type="SUPFAM" id="SSF56003">
    <property type="entry name" value="Molybdenum cofactor-binding domain"/>
    <property type="match status" value="1"/>
</dbReference>
<feature type="domain" description="Aldehyde oxidase/xanthine dehydrogenase first molybdopterin binding" evidence="1">
    <location>
        <begin position="266"/>
        <end position="488"/>
    </location>
</feature>
<dbReference type="Pfam" id="PF02738">
    <property type="entry name" value="MoCoBD_1"/>
    <property type="match status" value="1"/>
</dbReference>
<name>A0ABY2UMN0_9GAMM</name>
<evidence type="ECO:0000259" key="1">
    <source>
        <dbReference type="Pfam" id="PF02738"/>
    </source>
</evidence>
<feature type="domain" description="Aldehyde oxidase/xanthine dehydrogenase second molybdopterin binding" evidence="2">
    <location>
        <begin position="642"/>
        <end position="873"/>
    </location>
</feature>
<dbReference type="Pfam" id="PF20256">
    <property type="entry name" value="MoCoBD_2"/>
    <property type="match status" value="1"/>
</dbReference>
<dbReference type="InterPro" id="IPR046867">
    <property type="entry name" value="AldOxase/xan_DH_MoCoBD2"/>
</dbReference>